<feature type="region of interest" description="Disordered" evidence="1">
    <location>
        <begin position="199"/>
        <end position="220"/>
    </location>
</feature>
<feature type="non-terminal residue" evidence="2">
    <location>
        <position position="1"/>
    </location>
</feature>
<evidence type="ECO:0000256" key="1">
    <source>
        <dbReference type="SAM" id="MobiDB-lite"/>
    </source>
</evidence>
<dbReference type="EMBL" id="CAKKNE010000001">
    <property type="protein sequence ID" value="CAH0364986.1"/>
    <property type="molecule type" value="Genomic_DNA"/>
</dbReference>
<keyword evidence="3" id="KW-1185">Reference proteome</keyword>
<dbReference type="AlphaFoldDB" id="A0A8J2S7Z6"/>
<feature type="non-terminal residue" evidence="2">
    <location>
        <position position="220"/>
    </location>
</feature>
<accession>A0A8J2S7Z6</accession>
<feature type="compositionally biased region" description="Low complexity" evidence="1">
    <location>
        <begin position="207"/>
        <end position="220"/>
    </location>
</feature>
<sequence>RRTIVKHITSRVPRLRARRRRRPADGGALRSLCGRLDNVPVTPPIRRAAEEAPLLDRGAAVARAPPQPANLLGRRRREEVAAARRGARGRERRIVRAVGARGVGCHRRRRARVVAVRRLRGCPAPSVVRRVAGAEGRGDDLDLELLRHGLLPAAQFGVVEGRLLLGGGVAHVPPLGSPPEGQDAAMTGLVVAFAEWSKSKTHEFGTSRSGSLRSGQGRSK</sequence>
<reference evidence="2" key="1">
    <citation type="submission" date="2021-11" db="EMBL/GenBank/DDBJ databases">
        <authorList>
            <consortium name="Genoscope - CEA"/>
            <person name="William W."/>
        </authorList>
    </citation>
    <scope>NUCLEOTIDE SEQUENCE</scope>
</reference>
<comment type="caution">
    <text evidence="2">The sequence shown here is derived from an EMBL/GenBank/DDBJ whole genome shotgun (WGS) entry which is preliminary data.</text>
</comment>
<evidence type="ECO:0000313" key="3">
    <source>
        <dbReference type="Proteomes" id="UP000789595"/>
    </source>
</evidence>
<proteinExistence type="predicted"/>
<dbReference type="Proteomes" id="UP000789595">
    <property type="component" value="Unassembled WGS sequence"/>
</dbReference>
<name>A0A8J2S7Z6_9STRA</name>
<gene>
    <name evidence="2" type="ORF">PECAL_1P13850</name>
</gene>
<protein>
    <submittedName>
        <fullName evidence="2">Uncharacterized protein</fullName>
    </submittedName>
</protein>
<evidence type="ECO:0000313" key="2">
    <source>
        <dbReference type="EMBL" id="CAH0364986.1"/>
    </source>
</evidence>
<organism evidence="2 3">
    <name type="scientific">Pelagomonas calceolata</name>
    <dbReference type="NCBI Taxonomy" id="35677"/>
    <lineage>
        <taxon>Eukaryota</taxon>
        <taxon>Sar</taxon>
        <taxon>Stramenopiles</taxon>
        <taxon>Ochrophyta</taxon>
        <taxon>Pelagophyceae</taxon>
        <taxon>Pelagomonadales</taxon>
        <taxon>Pelagomonadaceae</taxon>
        <taxon>Pelagomonas</taxon>
    </lineage>
</organism>